<proteinExistence type="predicted"/>
<dbReference type="STRING" id="749551.HMPREF9555_01091"/>
<keyword evidence="2" id="KW-1185">Reference proteome</keyword>
<reference evidence="1 2" key="1">
    <citation type="submission" date="2010-08" db="EMBL/GenBank/DDBJ databases">
        <authorList>
            <person name="Weinstock G."/>
            <person name="Sodergren E."/>
            <person name="Clifton S."/>
            <person name="Fulton L."/>
            <person name="Fulton B."/>
            <person name="Courtney L."/>
            <person name="Fronick C."/>
            <person name="Harrison M."/>
            <person name="Strong C."/>
            <person name="Farmer C."/>
            <person name="Delahaunty K."/>
            <person name="Markovic C."/>
            <person name="Hall O."/>
            <person name="Minx P."/>
            <person name="Tomlinson C."/>
            <person name="Mitreva M."/>
            <person name="Hou S."/>
            <person name="Chen J."/>
            <person name="Wollam A."/>
            <person name="Pepin K.H."/>
            <person name="Johnson M."/>
            <person name="Bhonagiri V."/>
            <person name="Zhang X."/>
            <person name="Suruliraj S."/>
            <person name="Warren W."/>
            <person name="Chinwalla A."/>
            <person name="Mardis E.R."/>
            <person name="Wilson R.K."/>
        </authorList>
    </citation>
    <scope>NUCLEOTIDE SEQUENCE [LARGE SCALE GENOMIC DNA]</scope>
    <source>
        <strain evidence="1 2">F0399</strain>
    </source>
</reference>
<dbReference type="HOGENOM" id="CLU_3173056_0_0_9"/>
<accession>E7N280</accession>
<protein>
    <submittedName>
        <fullName evidence="1">Uncharacterized protein</fullName>
    </submittedName>
</protein>
<sequence>MRRFFFVPTEAATVRMPLSSRACAKIRCFIPADDEYAVLQSAACFIQ</sequence>
<dbReference type="AlphaFoldDB" id="E7N280"/>
<evidence type="ECO:0000313" key="2">
    <source>
        <dbReference type="Proteomes" id="UP000004633"/>
    </source>
</evidence>
<dbReference type="EMBL" id="AECV01000016">
    <property type="protein sequence ID" value="EFW29862.1"/>
    <property type="molecule type" value="Genomic_DNA"/>
</dbReference>
<name>E7N280_9FIRM</name>
<organism evidence="1 2">
    <name type="scientific">Selenomonas artemidis F0399</name>
    <dbReference type="NCBI Taxonomy" id="749551"/>
    <lineage>
        <taxon>Bacteria</taxon>
        <taxon>Bacillati</taxon>
        <taxon>Bacillota</taxon>
        <taxon>Negativicutes</taxon>
        <taxon>Selenomonadales</taxon>
        <taxon>Selenomonadaceae</taxon>
        <taxon>Selenomonas</taxon>
    </lineage>
</organism>
<dbReference type="Proteomes" id="UP000004633">
    <property type="component" value="Unassembled WGS sequence"/>
</dbReference>
<evidence type="ECO:0000313" key="1">
    <source>
        <dbReference type="EMBL" id="EFW29862.1"/>
    </source>
</evidence>
<comment type="caution">
    <text evidence="1">The sequence shown here is derived from an EMBL/GenBank/DDBJ whole genome shotgun (WGS) entry which is preliminary data.</text>
</comment>
<gene>
    <name evidence="1" type="ORF">HMPREF9555_01091</name>
</gene>